<proteinExistence type="predicted"/>
<comment type="caution">
    <text evidence="2">The sequence shown here is derived from an EMBL/GenBank/DDBJ whole genome shotgun (WGS) entry which is preliminary data.</text>
</comment>
<dbReference type="Pfam" id="PF05991">
    <property type="entry name" value="NYN_YacP"/>
    <property type="match status" value="1"/>
</dbReference>
<feature type="compositionally biased region" description="Low complexity" evidence="1">
    <location>
        <begin position="176"/>
        <end position="187"/>
    </location>
</feature>
<evidence type="ECO:0000313" key="3">
    <source>
        <dbReference type="Proteomes" id="UP001596087"/>
    </source>
</evidence>
<organism evidence="2 3">
    <name type="scientific">Nocardioides taihuensis</name>
    <dbReference type="NCBI Taxonomy" id="1835606"/>
    <lineage>
        <taxon>Bacteria</taxon>
        <taxon>Bacillati</taxon>
        <taxon>Actinomycetota</taxon>
        <taxon>Actinomycetes</taxon>
        <taxon>Propionibacteriales</taxon>
        <taxon>Nocardioidaceae</taxon>
        <taxon>Nocardioides</taxon>
    </lineage>
</organism>
<reference evidence="3" key="1">
    <citation type="journal article" date="2019" name="Int. J. Syst. Evol. Microbiol.">
        <title>The Global Catalogue of Microorganisms (GCM) 10K type strain sequencing project: providing services to taxonomists for standard genome sequencing and annotation.</title>
        <authorList>
            <consortium name="The Broad Institute Genomics Platform"/>
            <consortium name="The Broad Institute Genome Sequencing Center for Infectious Disease"/>
            <person name="Wu L."/>
            <person name="Ma J."/>
        </authorList>
    </citation>
    <scope>NUCLEOTIDE SEQUENCE [LARGE SCALE GENOMIC DNA]</scope>
    <source>
        <strain evidence="3">DFY41</strain>
    </source>
</reference>
<dbReference type="RefSeq" id="WP_378592832.1">
    <property type="nucleotide sequence ID" value="NZ_JBHSKD010000027.1"/>
</dbReference>
<dbReference type="InterPro" id="IPR010298">
    <property type="entry name" value="YacP-like"/>
</dbReference>
<feature type="region of interest" description="Disordered" evidence="1">
    <location>
        <begin position="263"/>
        <end position="295"/>
    </location>
</feature>
<protein>
    <submittedName>
        <fullName evidence="2">NYN domain-containing protein</fullName>
    </submittedName>
</protein>
<sequence>MTANGTPLAQLPEQVRTRVSALTAEVLPSVPDLPAPLRKVAAFAPARRARAAGQQLAVALDGDDAFRERVATQVTAVLATPLSELVTHPDEADPVELAGLAWLVRPEGWQDVVDRAVGRLAERAEASGAERERTERLQRAAEQAEQALREARARHREELAALKAENADLRRKLGETRTQVRTTTAEAEQARQELTAERAAARTAAAAAERELRQVRARLQQHEEAAAEGRRSARSERDDATLRARVLLDTVLDAAAGLQRELSLPSASGTPSDRVEAALAAQEGSRPHSGAGALGPSSPALLEQYLAMPRSRLVVDGYNVSKTAWPSSSLEAQRTRLLREIAPLVARTGAETTVVFDAAGSESRPVVSAPRGVKVLFSPYGVIADDVIRDLVAAEPAGRVVVVVTNDRELGGDVVREGARLAGSEGLLALMQRSG</sequence>
<dbReference type="PANTHER" id="PTHR34547:SF1">
    <property type="entry name" value="YACP-LIKE NYN DOMAIN PROTEIN"/>
    <property type="match status" value="1"/>
</dbReference>
<feature type="region of interest" description="Disordered" evidence="1">
    <location>
        <begin position="170"/>
        <end position="189"/>
    </location>
</feature>
<dbReference type="EMBL" id="JBHSKD010000027">
    <property type="protein sequence ID" value="MFC5178999.1"/>
    <property type="molecule type" value="Genomic_DNA"/>
</dbReference>
<accession>A0ABW0BNX3</accession>
<dbReference type="Proteomes" id="UP001596087">
    <property type="component" value="Unassembled WGS sequence"/>
</dbReference>
<name>A0ABW0BNX3_9ACTN</name>
<dbReference type="PANTHER" id="PTHR34547">
    <property type="entry name" value="YACP-LIKE NYN DOMAIN PROTEIN"/>
    <property type="match status" value="1"/>
</dbReference>
<gene>
    <name evidence="2" type="ORF">ACFPGP_20115</name>
</gene>
<keyword evidence="3" id="KW-1185">Reference proteome</keyword>
<evidence type="ECO:0000256" key="1">
    <source>
        <dbReference type="SAM" id="MobiDB-lite"/>
    </source>
</evidence>
<evidence type="ECO:0000313" key="2">
    <source>
        <dbReference type="EMBL" id="MFC5178999.1"/>
    </source>
</evidence>